<dbReference type="SUPFAM" id="SSF51395">
    <property type="entry name" value="FMN-linked oxidoreductases"/>
    <property type="match status" value="1"/>
</dbReference>
<comment type="function">
    <text evidence="1 11">Catalyzes the synthesis of 5,6-dihydrouridine (D), a modified base found in the D-loop of most tRNAs, via the reduction of the C5-C6 double bond in target uridines.</text>
</comment>
<comment type="catalytic activity">
    <reaction evidence="9">
        <text>a 5,6-dihydrouridine in tRNA + NADP(+) = a uridine in tRNA + NADPH + H(+)</text>
        <dbReference type="Rhea" id="RHEA:23624"/>
        <dbReference type="Rhea" id="RHEA-COMP:13339"/>
        <dbReference type="Rhea" id="RHEA-COMP:13887"/>
        <dbReference type="ChEBI" id="CHEBI:15378"/>
        <dbReference type="ChEBI" id="CHEBI:57783"/>
        <dbReference type="ChEBI" id="CHEBI:58349"/>
        <dbReference type="ChEBI" id="CHEBI:65315"/>
        <dbReference type="ChEBI" id="CHEBI:74443"/>
    </reaction>
</comment>
<feature type="binding site" evidence="13">
    <location>
        <position position="172"/>
    </location>
    <ligand>
        <name>FMN</name>
        <dbReference type="ChEBI" id="CHEBI:58210"/>
    </ligand>
</feature>
<comment type="caution">
    <text evidence="15">The sequence shown here is derived from an EMBL/GenBank/DDBJ whole genome shotgun (WGS) entry which is preliminary data.</text>
</comment>
<dbReference type="PIRSF" id="PIRSF006621">
    <property type="entry name" value="Dus"/>
    <property type="match status" value="1"/>
</dbReference>
<feature type="binding site" evidence="13">
    <location>
        <position position="71"/>
    </location>
    <ligand>
        <name>FMN</name>
        <dbReference type="ChEBI" id="CHEBI:58210"/>
    </ligand>
</feature>
<dbReference type="PANTHER" id="PTHR45846:SF1">
    <property type="entry name" value="TRNA-DIHYDROURIDINE(47) SYNTHASE [NAD(P)(+)]-LIKE"/>
    <property type="match status" value="1"/>
</dbReference>
<dbReference type="GO" id="GO:0000049">
    <property type="term" value="F:tRNA binding"/>
    <property type="evidence" value="ECO:0007669"/>
    <property type="project" value="UniProtKB-KW"/>
</dbReference>
<evidence type="ECO:0000256" key="11">
    <source>
        <dbReference type="PIRNR" id="PIRNR006621"/>
    </source>
</evidence>
<keyword evidence="13" id="KW-0547">Nucleotide-binding</keyword>
<gene>
    <name evidence="15" type="ORF">A2625_05260</name>
</gene>
<dbReference type="GO" id="GO:0017150">
    <property type="term" value="F:tRNA dihydrouridine synthase activity"/>
    <property type="evidence" value="ECO:0007669"/>
    <property type="project" value="InterPro"/>
</dbReference>
<comment type="cofactor">
    <cofactor evidence="11 13">
        <name>FMN</name>
        <dbReference type="ChEBI" id="CHEBI:58210"/>
    </cofactor>
</comment>
<keyword evidence="7" id="KW-0694">RNA-binding</keyword>
<dbReference type="InterPro" id="IPR013785">
    <property type="entry name" value="Aldolase_TIM"/>
</dbReference>
<evidence type="ECO:0000256" key="3">
    <source>
        <dbReference type="ARBA" id="ARBA00022630"/>
    </source>
</evidence>
<dbReference type="AlphaFoldDB" id="A0A1F4Q1U7"/>
<evidence type="ECO:0000313" key="16">
    <source>
        <dbReference type="Proteomes" id="UP000178724"/>
    </source>
</evidence>
<dbReference type="EC" id="1.3.1.-" evidence="11"/>
<keyword evidence="6" id="KW-0521">NADP</keyword>
<feature type="domain" description="DUS-like FMN-binding" evidence="14">
    <location>
        <begin position="14"/>
        <end position="311"/>
    </location>
</feature>
<evidence type="ECO:0000256" key="13">
    <source>
        <dbReference type="PIRSR" id="PIRSR006621-2"/>
    </source>
</evidence>
<accession>A0A1F4Q1U7</accession>
<keyword evidence="5 11" id="KW-0819">tRNA processing</keyword>
<protein>
    <recommendedName>
        <fullName evidence="11">tRNA-dihydrouridine synthase</fullName>
        <ecNumber evidence="11">1.3.1.-</ecNumber>
    </recommendedName>
</protein>
<dbReference type="InterPro" id="IPR001269">
    <property type="entry name" value="DUS_fam"/>
</dbReference>
<evidence type="ECO:0000256" key="8">
    <source>
        <dbReference type="ARBA" id="ARBA00023002"/>
    </source>
</evidence>
<dbReference type="CDD" id="cd02801">
    <property type="entry name" value="DUS_like_FMN"/>
    <property type="match status" value="1"/>
</dbReference>
<dbReference type="Proteomes" id="UP000178724">
    <property type="component" value="Unassembled WGS sequence"/>
</dbReference>
<keyword evidence="2" id="KW-0820">tRNA-binding</keyword>
<evidence type="ECO:0000256" key="12">
    <source>
        <dbReference type="PIRSR" id="PIRSR006621-1"/>
    </source>
</evidence>
<feature type="active site" description="Proton donor" evidence="12">
    <location>
        <position position="102"/>
    </location>
</feature>
<keyword evidence="4 11" id="KW-0288">FMN</keyword>
<dbReference type="InterPro" id="IPR004652">
    <property type="entry name" value="DusB-like"/>
</dbReference>
<evidence type="ECO:0000259" key="14">
    <source>
        <dbReference type="Pfam" id="PF01207"/>
    </source>
</evidence>
<evidence type="ECO:0000256" key="2">
    <source>
        <dbReference type="ARBA" id="ARBA00022555"/>
    </source>
</evidence>
<dbReference type="Pfam" id="PF01207">
    <property type="entry name" value="Dus"/>
    <property type="match status" value="1"/>
</dbReference>
<feature type="binding site" evidence="13">
    <location>
        <begin position="227"/>
        <end position="228"/>
    </location>
    <ligand>
        <name>FMN</name>
        <dbReference type="ChEBI" id="CHEBI:58210"/>
    </ligand>
</feature>
<evidence type="ECO:0000256" key="10">
    <source>
        <dbReference type="ARBA" id="ARBA00048802"/>
    </source>
</evidence>
<evidence type="ECO:0000256" key="4">
    <source>
        <dbReference type="ARBA" id="ARBA00022643"/>
    </source>
</evidence>
<evidence type="ECO:0000256" key="7">
    <source>
        <dbReference type="ARBA" id="ARBA00022884"/>
    </source>
</evidence>
<evidence type="ECO:0000313" key="15">
    <source>
        <dbReference type="EMBL" id="OGB89894.1"/>
    </source>
</evidence>
<organism evidence="15 16">
    <name type="scientific">candidate division WOR-1 bacterium RIFCSPHIGHO2_01_FULL_53_15</name>
    <dbReference type="NCBI Taxonomy" id="1802564"/>
    <lineage>
        <taxon>Bacteria</taxon>
        <taxon>Bacillati</taxon>
        <taxon>Saganbacteria</taxon>
    </lineage>
</organism>
<dbReference type="Gene3D" id="3.20.20.70">
    <property type="entry name" value="Aldolase class I"/>
    <property type="match status" value="1"/>
</dbReference>
<dbReference type="GO" id="GO:0050660">
    <property type="term" value="F:flavin adenine dinucleotide binding"/>
    <property type="evidence" value="ECO:0007669"/>
    <property type="project" value="InterPro"/>
</dbReference>
<dbReference type="InterPro" id="IPR024036">
    <property type="entry name" value="tRNA-dHydroUridine_Synthase_C"/>
</dbReference>
<keyword evidence="3 11" id="KW-0285">Flavoprotein</keyword>
<evidence type="ECO:0000256" key="6">
    <source>
        <dbReference type="ARBA" id="ARBA00022857"/>
    </source>
</evidence>
<sequence length="320" mass="35371">MTIGSYQLDSNIIMAPMSGCTDLPFRLIAREEGASLCFFEMIDCNSLTHNSERTIKSMLQTNAQDRPIAAQLVGADPGAMVEGAKMLLGQISVPFIDINAACPVNKVVKKKAGAYLMQKPSILSKIIKKLSEAIKLPVTVKLRIGFEKYDKEALIKLVKKCEAAGAAAIFIHGRTAAQLYQSAVNYGAIKVVKQSVGIPVFGSGNVMSAELAKKMIDLTGCDGIMVARGGLGNPFIYKEIEHFFKTGKLLPDVGFETRKAVLKRHLKYINEYSRIRNKVGLMRKVAIWYLKKFHGAAHWRDQVNRTDKYEDMIRLVEAVG</sequence>
<evidence type="ECO:0000256" key="1">
    <source>
        <dbReference type="ARBA" id="ARBA00002790"/>
    </source>
</evidence>
<dbReference type="Gene3D" id="1.10.1200.80">
    <property type="entry name" value="Putative flavin oxidoreducatase, domain 2"/>
    <property type="match status" value="1"/>
</dbReference>
<name>A0A1F4Q1U7_UNCSA</name>
<comment type="catalytic activity">
    <reaction evidence="10">
        <text>a 5,6-dihydrouridine in tRNA + NAD(+) = a uridine in tRNA + NADH + H(+)</text>
        <dbReference type="Rhea" id="RHEA:54452"/>
        <dbReference type="Rhea" id="RHEA-COMP:13339"/>
        <dbReference type="Rhea" id="RHEA-COMP:13887"/>
        <dbReference type="ChEBI" id="CHEBI:15378"/>
        <dbReference type="ChEBI" id="CHEBI:57540"/>
        <dbReference type="ChEBI" id="CHEBI:57945"/>
        <dbReference type="ChEBI" id="CHEBI:65315"/>
        <dbReference type="ChEBI" id="CHEBI:74443"/>
    </reaction>
</comment>
<comment type="similarity">
    <text evidence="11">Belongs to the dus family.</text>
</comment>
<feature type="binding site" evidence="13">
    <location>
        <position position="141"/>
    </location>
    <ligand>
        <name>FMN</name>
        <dbReference type="ChEBI" id="CHEBI:58210"/>
    </ligand>
</feature>
<evidence type="ECO:0000256" key="9">
    <source>
        <dbReference type="ARBA" id="ARBA00048205"/>
    </source>
</evidence>
<evidence type="ECO:0000256" key="5">
    <source>
        <dbReference type="ARBA" id="ARBA00022694"/>
    </source>
</evidence>
<keyword evidence="8 11" id="KW-0560">Oxidoreductase</keyword>
<proteinExistence type="inferred from homology"/>
<dbReference type="NCBIfam" id="TIGR00737">
    <property type="entry name" value="nifR3_yhdG"/>
    <property type="match status" value="1"/>
</dbReference>
<reference evidence="15 16" key="1">
    <citation type="journal article" date="2016" name="Nat. Commun.">
        <title>Thousands of microbial genomes shed light on interconnected biogeochemical processes in an aquifer system.</title>
        <authorList>
            <person name="Anantharaman K."/>
            <person name="Brown C.T."/>
            <person name="Hug L.A."/>
            <person name="Sharon I."/>
            <person name="Castelle C.J."/>
            <person name="Probst A.J."/>
            <person name="Thomas B.C."/>
            <person name="Singh A."/>
            <person name="Wilkins M.J."/>
            <person name="Karaoz U."/>
            <person name="Brodie E.L."/>
            <person name="Williams K.H."/>
            <person name="Hubbard S.S."/>
            <person name="Banfield J.F."/>
        </authorList>
    </citation>
    <scope>NUCLEOTIDE SEQUENCE [LARGE SCALE GENOMIC DNA]</scope>
</reference>
<dbReference type="InterPro" id="IPR035587">
    <property type="entry name" value="DUS-like_FMN-bd"/>
</dbReference>
<dbReference type="EMBL" id="METM01000020">
    <property type="protein sequence ID" value="OGB89894.1"/>
    <property type="molecule type" value="Genomic_DNA"/>
</dbReference>
<dbReference type="PANTHER" id="PTHR45846">
    <property type="entry name" value="TRNA-DIHYDROURIDINE(47) SYNTHASE [NAD(P)(+)]-LIKE"/>
    <property type="match status" value="1"/>
</dbReference>